<gene>
    <name evidence="1" type="ORF">SAMN06296010_2005</name>
</gene>
<dbReference type="EMBL" id="FXAY01000003">
    <property type="protein sequence ID" value="SMG34940.1"/>
    <property type="molecule type" value="Genomic_DNA"/>
</dbReference>
<evidence type="ECO:0000313" key="2">
    <source>
        <dbReference type="Proteomes" id="UP000193244"/>
    </source>
</evidence>
<sequence length="136" mass="15615">MTREQKEIRPSADTRADEVVAGGLNTSIVTPVFAKSRKVEWAIGSSVDSELERTLWRLVAGDIEQYQLTPALAAWWTVAHEQGRRSLQPELEQAQADRDRYYEIAFYGRDLGDVRRRRMDEASEDYWNRLVAGDAK</sequence>
<accession>A0A1X7K1W6</accession>
<reference evidence="2" key="1">
    <citation type="submission" date="2017-04" db="EMBL/GenBank/DDBJ databases">
        <authorList>
            <person name="Varghese N."/>
            <person name="Submissions S."/>
        </authorList>
    </citation>
    <scope>NUCLEOTIDE SEQUENCE [LARGE SCALE GENOMIC DNA]</scope>
    <source>
        <strain evidence="2">VKM Ac-2510</strain>
    </source>
</reference>
<dbReference type="Proteomes" id="UP000193244">
    <property type="component" value="Unassembled WGS sequence"/>
</dbReference>
<keyword evidence="2" id="KW-1185">Reference proteome</keyword>
<dbReference type="RefSeq" id="WP_139824856.1">
    <property type="nucleotide sequence ID" value="NZ_FXAY01000003.1"/>
</dbReference>
<name>A0A1X7K1W6_9MICO</name>
<protein>
    <submittedName>
        <fullName evidence="1">Uncharacterized protein</fullName>
    </submittedName>
</protein>
<proteinExistence type="predicted"/>
<dbReference type="AlphaFoldDB" id="A0A1X7K1W6"/>
<dbReference type="STRING" id="150121.SAMN06296010_2005"/>
<organism evidence="1 2">
    <name type="scientific">Agreia pratensis</name>
    <dbReference type="NCBI Taxonomy" id="150121"/>
    <lineage>
        <taxon>Bacteria</taxon>
        <taxon>Bacillati</taxon>
        <taxon>Actinomycetota</taxon>
        <taxon>Actinomycetes</taxon>
        <taxon>Micrococcales</taxon>
        <taxon>Microbacteriaceae</taxon>
        <taxon>Agreia</taxon>
    </lineage>
</organism>
<dbReference type="OrthoDB" id="5125356at2"/>
<evidence type="ECO:0000313" key="1">
    <source>
        <dbReference type="EMBL" id="SMG34940.1"/>
    </source>
</evidence>